<dbReference type="AlphaFoldDB" id="A0AB34H493"/>
<evidence type="ECO:0000256" key="1">
    <source>
        <dbReference type="SAM" id="MobiDB-lite"/>
    </source>
</evidence>
<evidence type="ECO:0000313" key="3">
    <source>
        <dbReference type="Proteomes" id="UP001159641"/>
    </source>
</evidence>
<feature type="compositionally biased region" description="Polar residues" evidence="1">
    <location>
        <begin position="200"/>
        <end position="214"/>
    </location>
</feature>
<dbReference type="EMBL" id="JAIQCJ010001995">
    <property type="protein sequence ID" value="KAJ8786252.1"/>
    <property type="molecule type" value="Genomic_DNA"/>
</dbReference>
<protein>
    <submittedName>
        <fullName evidence="2">Uncharacterized protein</fullName>
    </submittedName>
</protein>
<evidence type="ECO:0000313" key="2">
    <source>
        <dbReference type="EMBL" id="KAJ8786252.1"/>
    </source>
</evidence>
<gene>
    <name evidence="2" type="ORF">J1605_006472</name>
</gene>
<sequence>MAGEGRSGLFCPGRPRVPDQPSAANLRPTGRAPARGAVPAGARYKRRSDVCSRAPPAKRRPPQWQPGFCSLCGSCGVALFLPPRELVVLGQGCLLNPSLLAQKGKLLPTVRLFLSVHVCPCAHGRPHPTQLYQHVPESRWPIVYSPRYNITFLGLEKLHPFDAGKWGKVISFLKGMEGPTRTLRLLSPAHLPPPAALSLTQASGPPTSSVSPETASYPCCQKELSNTDF</sequence>
<accession>A0AB34H493</accession>
<reference evidence="2 3" key="1">
    <citation type="submission" date="2022-11" db="EMBL/GenBank/DDBJ databases">
        <title>Whole genome sequence of Eschrichtius robustus ER-17-0199.</title>
        <authorList>
            <person name="Bruniche-Olsen A."/>
            <person name="Black A.N."/>
            <person name="Fields C.J."/>
            <person name="Walden K."/>
            <person name="Dewoody J.A."/>
        </authorList>
    </citation>
    <scope>NUCLEOTIDE SEQUENCE [LARGE SCALE GENOMIC DNA]</scope>
    <source>
        <strain evidence="2">ER-17-0199</strain>
        <tissue evidence="2">Blubber</tissue>
    </source>
</reference>
<proteinExistence type="predicted"/>
<organism evidence="2 3">
    <name type="scientific">Eschrichtius robustus</name>
    <name type="common">California gray whale</name>
    <name type="synonym">Eschrichtius gibbosus</name>
    <dbReference type="NCBI Taxonomy" id="9764"/>
    <lineage>
        <taxon>Eukaryota</taxon>
        <taxon>Metazoa</taxon>
        <taxon>Chordata</taxon>
        <taxon>Craniata</taxon>
        <taxon>Vertebrata</taxon>
        <taxon>Euteleostomi</taxon>
        <taxon>Mammalia</taxon>
        <taxon>Eutheria</taxon>
        <taxon>Laurasiatheria</taxon>
        <taxon>Artiodactyla</taxon>
        <taxon>Whippomorpha</taxon>
        <taxon>Cetacea</taxon>
        <taxon>Mysticeti</taxon>
        <taxon>Eschrichtiidae</taxon>
        <taxon>Eschrichtius</taxon>
    </lineage>
</organism>
<feature type="compositionally biased region" description="Low complexity" evidence="1">
    <location>
        <begin position="27"/>
        <end position="42"/>
    </location>
</feature>
<name>A0AB34H493_ESCRO</name>
<feature type="region of interest" description="Disordered" evidence="1">
    <location>
        <begin position="1"/>
        <end position="42"/>
    </location>
</feature>
<keyword evidence="3" id="KW-1185">Reference proteome</keyword>
<feature type="region of interest" description="Disordered" evidence="1">
    <location>
        <begin position="196"/>
        <end position="216"/>
    </location>
</feature>
<dbReference type="Proteomes" id="UP001159641">
    <property type="component" value="Unassembled WGS sequence"/>
</dbReference>
<comment type="caution">
    <text evidence="2">The sequence shown here is derived from an EMBL/GenBank/DDBJ whole genome shotgun (WGS) entry which is preliminary data.</text>
</comment>